<evidence type="ECO:0000256" key="9">
    <source>
        <dbReference type="SAM" id="SignalP"/>
    </source>
</evidence>
<dbReference type="PRINTS" id="PR00811">
    <property type="entry name" value="BCTERIALGSPD"/>
</dbReference>
<dbReference type="Pfam" id="PF11741">
    <property type="entry name" value="AMIN"/>
    <property type="match status" value="1"/>
</dbReference>
<dbReference type="InterPro" id="IPR038591">
    <property type="entry name" value="NolW-like_sf"/>
</dbReference>
<evidence type="ECO:0000256" key="7">
    <source>
        <dbReference type="RuleBase" id="RU004003"/>
    </source>
</evidence>
<dbReference type="GO" id="GO:0009306">
    <property type="term" value="P:protein secretion"/>
    <property type="evidence" value="ECO:0007669"/>
    <property type="project" value="InterPro"/>
</dbReference>
<dbReference type="InterPro" id="IPR021731">
    <property type="entry name" value="AMIN_dom"/>
</dbReference>
<dbReference type="Gene3D" id="2.60.40.3500">
    <property type="match status" value="1"/>
</dbReference>
<dbReference type="InterPro" id="IPR001775">
    <property type="entry name" value="GspD/PilQ"/>
</dbReference>
<dbReference type="InterPro" id="IPR013355">
    <property type="entry name" value="Pilus_4_PilQ"/>
</dbReference>
<dbReference type="PROSITE" id="PS51257">
    <property type="entry name" value="PROKAR_LIPOPROTEIN"/>
    <property type="match status" value="1"/>
</dbReference>
<dbReference type="InterPro" id="IPR004846">
    <property type="entry name" value="T2SS/T3SS_dom"/>
</dbReference>
<keyword evidence="2 8" id="KW-0813">Transport</keyword>
<dbReference type="Gene3D" id="3.30.1370.120">
    <property type="match status" value="1"/>
</dbReference>
<feature type="domain" description="Type II/III secretion system secretin-like" evidence="10">
    <location>
        <begin position="728"/>
        <end position="881"/>
    </location>
</feature>
<feature type="chain" id="PRO_5024361955" evidence="9">
    <location>
        <begin position="27"/>
        <end position="887"/>
    </location>
</feature>
<comment type="subcellular location">
    <subcellularLocation>
        <location evidence="8">Cell outer membrane</location>
    </subcellularLocation>
    <subcellularLocation>
        <location evidence="1">Membrane</location>
    </subcellularLocation>
</comment>
<feature type="domain" description="AMIN" evidence="12">
    <location>
        <begin position="181"/>
        <end position="252"/>
    </location>
</feature>
<dbReference type="Pfam" id="PF00263">
    <property type="entry name" value="Secretin"/>
    <property type="match status" value="1"/>
</dbReference>
<dbReference type="Proteomes" id="UP000321899">
    <property type="component" value="Unassembled WGS sequence"/>
</dbReference>
<dbReference type="PANTHER" id="PTHR30604">
    <property type="entry name" value="PROTEIN TRANSPORT PROTEIN HOFQ"/>
    <property type="match status" value="1"/>
</dbReference>
<evidence type="ECO:0000256" key="1">
    <source>
        <dbReference type="ARBA" id="ARBA00004370"/>
    </source>
</evidence>
<sequence>MRIFKKWQMAGILVAGLLVACTPRSGAEKEISQGEVNSVQNRIEKIYLDVQDEKTLLFVQSKGHLAYTAVKEHDPPGVRLYFPDTLLASDALPLKGSAGSVLSVSAESISETEVRLSMILAEDMPYEVKSQGDSGIRIAVGGVSSDGRGDGAGSQGRIRVHNISRGDNGVLRLLEVKSEIKDDGVRVGIMASSSLKDVHTFTLENPPRIVLDIAGLVSPFTGEQRFAVDSPHVRSVRHYAYPDKVRVVLDTDVKGLGAFEGSSVTEGYEIFVAKAPSLLHTAQVKKREDKALVVSEKPALVKDMGFTQLPEGRSQLFIETDRPVVHEVISEGKNRVRLSLANTRLPERYQRPLITTRFESALDQVMPQQGASGATFLLIDMREPVAYVVNPQGNRLEVRFEASSVGPRPIEGAFAYGEKEAVEVASQSIAISYVNNNVSAPAVIPAVPSTGQSEVVVEPKVGLPKPPLSSVAVFTGTPISIDFFDTDIKNVFRILQHISGKNFAIDKDVAGKVTMSLEHPVPWDQIMDLVLRMNGLGMVHEGNIIRIATMTTLRREESLRQEVLRARQENEQRESDLAPLVTEYILINYSNVSSEIIPHIQNVLTERGRVSADNRNNQLIIRDTAEVIASARTIIEKIDKITPQVVIEARIVEASDSFARALGAEWQGSSRGSVDGSDYATINRKEIGGKYGYNVSMNTPTGTGSIGLHFARIAGTQLALNARLNLSEQRGETKIVSSPRIVTLDNKKATIKQGFQYPYQSVDKDGNPVTEFKDINLELEVTPHVTADNRVAMAIKILKDDLYMPTSDGWALQTKEVQTELLVNDGDTIVIGGVVQTSTSFSQNRIPFFHRIPLLGWLFKSADRSERKDELLIFLTPRIVQLENSMQ</sequence>
<evidence type="ECO:0000259" key="11">
    <source>
        <dbReference type="Pfam" id="PF03958"/>
    </source>
</evidence>
<dbReference type="EMBL" id="VDMB01000001">
    <property type="protein sequence ID" value="TYT76105.1"/>
    <property type="molecule type" value="Genomic_DNA"/>
</dbReference>
<keyword evidence="15" id="KW-1185">Reference proteome</keyword>
<dbReference type="PANTHER" id="PTHR30604:SF1">
    <property type="entry name" value="DNA UTILIZATION PROTEIN HOFQ"/>
    <property type="match status" value="1"/>
</dbReference>
<accession>A0A5Q4VEN4</accession>
<evidence type="ECO:0000256" key="4">
    <source>
        <dbReference type="ARBA" id="ARBA00022729"/>
    </source>
</evidence>
<keyword evidence="4 9" id="KW-0732">Signal</keyword>
<keyword evidence="3" id="KW-0812">Transmembrane</keyword>
<feature type="signal peptide" evidence="9">
    <location>
        <begin position="1"/>
        <end position="26"/>
    </location>
</feature>
<keyword evidence="5" id="KW-0472">Membrane</keyword>
<dbReference type="NCBIfam" id="TIGR02515">
    <property type="entry name" value="IV_pilus_PilQ"/>
    <property type="match status" value="1"/>
</dbReference>
<evidence type="ECO:0000313" key="15">
    <source>
        <dbReference type="Proteomes" id="UP000321899"/>
    </source>
</evidence>
<dbReference type="InterPro" id="IPR049371">
    <property type="entry name" value="GspD-like_N0"/>
</dbReference>
<comment type="similarity">
    <text evidence="7">Belongs to the bacterial secretin family.</text>
</comment>
<feature type="domain" description="NolW-like" evidence="11">
    <location>
        <begin position="594"/>
        <end position="640"/>
    </location>
</feature>
<dbReference type="Pfam" id="PF21305">
    <property type="entry name" value="type_II_gspD_N0"/>
    <property type="match status" value="1"/>
</dbReference>
<evidence type="ECO:0000256" key="6">
    <source>
        <dbReference type="ARBA" id="ARBA00023237"/>
    </source>
</evidence>
<evidence type="ECO:0000256" key="2">
    <source>
        <dbReference type="ARBA" id="ARBA00022448"/>
    </source>
</evidence>
<reference evidence="14 15" key="1">
    <citation type="submission" date="2019-06" db="EMBL/GenBank/DDBJ databases">
        <title>Desulfobotulus mexicanus sp. nov., a novel sulfate-reducing bacterium isolated from the sediment of an alkaline crater lake in Mexico.</title>
        <authorList>
            <person name="Hirschler-Rea A."/>
        </authorList>
    </citation>
    <scope>NUCLEOTIDE SEQUENCE [LARGE SCALE GENOMIC DNA]</scope>
    <source>
        <strain evidence="14 15">PAR22N</strain>
    </source>
</reference>
<evidence type="ECO:0000256" key="3">
    <source>
        <dbReference type="ARBA" id="ARBA00022692"/>
    </source>
</evidence>
<evidence type="ECO:0000259" key="12">
    <source>
        <dbReference type="Pfam" id="PF11741"/>
    </source>
</evidence>
<dbReference type="AlphaFoldDB" id="A0A5Q4VEN4"/>
<dbReference type="InterPro" id="IPR051808">
    <property type="entry name" value="Type_IV_pilus_biogenesis"/>
</dbReference>
<keyword evidence="6" id="KW-0998">Cell outer membrane</keyword>
<comment type="caution">
    <text evidence="14">The sequence shown here is derived from an EMBL/GenBank/DDBJ whole genome shotgun (WGS) entry which is preliminary data.</text>
</comment>
<dbReference type="Pfam" id="PF03958">
    <property type="entry name" value="Secretin_N"/>
    <property type="match status" value="1"/>
</dbReference>
<evidence type="ECO:0000256" key="5">
    <source>
        <dbReference type="ARBA" id="ARBA00023136"/>
    </source>
</evidence>
<name>A0A5Q4VEN4_9BACT</name>
<feature type="domain" description="GspD-like N0" evidence="13">
    <location>
        <begin position="482"/>
        <end position="547"/>
    </location>
</feature>
<protein>
    <submittedName>
        <fullName evidence="14">Type IV pilus secretin PilQ</fullName>
    </submittedName>
</protein>
<dbReference type="OrthoDB" id="9775455at2"/>
<dbReference type="GO" id="GO:0009279">
    <property type="term" value="C:cell outer membrane"/>
    <property type="evidence" value="ECO:0007669"/>
    <property type="project" value="UniProtKB-SubCell"/>
</dbReference>
<evidence type="ECO:0000256" key="8">
    <source>
        <dbReference type="RuleBase" id="RU004004"/>
    </source>
</evidence>
<dbReference type="Gene3D" id="3.55.50.30">
    <property type="match status" value="1"/>
</dbReference>
<evidence type="ECO:0000313" key="14">
    <source>
        <dbReference type="EMBL" id="TYT76105.1"/>
    </source>
</evidence>
<evidence type="ECO:0000259" key="10">
    <source>
        <dbReference type="Pfam" id="PF00263"/>
    </source>
</evidence>
<proteinExistence type="inferred from homology"/>
<dbReference type="InterPro" id="IPR005644">
    <property type="entry name" value="NolW-like"/>
</dbReference>
<organism evidence="14 15">
    <name type="scientific">Desulfobotulus mexicanus</name>
    <dbReference type="NCBI Taxonomy" id="2586642"/>
    <lineage>
        <taxon>Bacteria</taxon>
        <taxon>Pseudomonadati</taxon>
        <taxon>Thermodesulfobacteriota</taxon>
        <taxon>Desulfobacteria</taxon>
        <taxon>Desulfobacterales</taxon>
        <taxon>Desulfobacteraceae</taxon>
        <taxon>Desulfobotulus</taxon>
    </lineage>
</organism>
<evidence type="ECO:0000259" key="13">
    <source>
        <dbReference type="Pfam" id="PF21305"/>
    </source>
</evidence>
<dbReference type="RefSeq" id="WP_139445137.1">
    <property type="nucleotide sequence ID" value="NZ_VDMB01000001.1"/>
</dbReference>
<gene>
    <name evidence="14" type="primary">pilQ</name>
    <name evidence="14" type="ORF">FIM25_00690</name>
</gene>